<feature type="region of interest" description="Disordered" evidence="1">
    <location>
        <begin position="2379"/>
        <end position="2418"/>
    </location>
</feature>
<dbReference type="GeneID" id="9588036"/>
<dbReference type="PANTHER" id="PTHR33099:SF7">
    <property type="entry name" value="MYND-TYPE DOMAIN-CONTAINING PROTEIN"/>
    <property type="match status" value="1"/>
</dbReference>
<sequence>MSSEHPVKGEHEPTVPSPMEGVETTQPGDRTAEVDSKPGVAAVPMDDVKPMAPVSTEEDSSDDEEEPPVSNPSADICGDLEKALGRNLTETFKGSFSFSKTYSDSPNPGLNLLANNIGRIGLPLNEREAKVIISGCKQAPFGKGERTVVDTQVRDTWEMDASEVQFINPEWKTYMHKVLTEVCAALGVNMAVSQPRTELYKLLLYETGSHFLPHVDTEKVDTMFATIIVVLPSPFTGGAAHLSHGSLSEVYDCAPTSDMKTTVLSWYTDVTHSIKPITSGHRLALAYNVYHTTNTLRPSLPDTHSAVEALRHVLLSWKQTTNPDAPRKIIYLLDHKYSQANMKGSALKGVDAHKLAILQLLAKQHDFRLGLASLETSLSGYADDNGCSYGRGRYGRYGYYDEDDEDDDEDVDFAEVEETETKITNLVDLEGRMLQDELEFDAEGDECIPGDLSEAVQQGDHDGQDYEGYMGNGAGSLSRWYRRTVLVIWPKKFGLGMTFEDDVEDAIDTLVNVSEKPHKRERKLVNFLLGFARAREGDNSDIAQNLTHVAFMWSDRKLFVQAMEACGITGVETLSIDDVINVLGEFGMETVQPILEKMMLAEKLNAHRFQFLDDLETACSRLEGPAEGQLVNWLAVQRKWALEHLQPPRVEDKQELLDIAYKHGGLPLLRDTFVPQLKNMPIPGCLATFAVLLYTQKITPDTPDEEKTALKQIVTDLLAAAISKANFFAATKAVAAPPRPSYMYGLPAAAPTKVADPQTAVTYIDYCLATGNEPLVETIVERLIDRTGLSPAESQACAKTILLPLLPLVGAKVRARPANAPDVPGIRQLFDNAIQVYLSALPQAGPSKEDIASLVQACILEGGTRLLINTIWPALKGAPYQEATMLAFLQEVHAKRAEIPASNGAPSVDAVIAAALKLVISKAAFSAESGRHIGYYPYYGRSAAQGNRTKTIELLKLCFTYRQIGLCSNVFSRLLDKSYLKADYVEHVLVPFIPELRQFLISNGTATHAEPFGAVFTTIVSLWARLVLGPKPADTSGGLIARMARHSCRCDACTSAFNFLTVGEGRTHTLDRIGAVKRRHVEKELAMYATGAATWHMIGRSPQGLSITKADAIYLPVQWRAKHAKGTAILQSVSSNQEELRRIFGASYQMIMDELQGVAPVKAPRAPLAPAAPGPAAGPSNAAAVPTPAAPVVTTTTAHVPQPPTHGAPAPSRKRKATYDPNDVIDLSEIPPAAHTHTDAPPEDVDVPMEDVEGTHAQVQAVAQDAAADNDSSDDEEPPVVDPSTNICRDLEDVLDGELSETFKGSFAYAKTYSDAPNPGLHLLANDIGPIGLPLHDREAKVVISGCRQAPFGKGERTVVDISVRDTWEMDASQVRFTNPAWSGYVHRVLQDVCAALGVDMGISRPRCELYKLLLYETGSHFLPHVDTEKVDTMFATIIIVLPSPFTGGAAHLSHGSLSEVFDCSAESAHQTTVLSWYTDVTHSIKPITSGYRLALSYNLYHTTNALRPSLPSTHFAVNMLRHVLLSWKQMNESDAPRKIIYLLDHQYSLANKTGRALKGLDAHKLAILQMLAKQHGFRLGLASLETRLAGPADDNGGYGHYYNRNVNFMEIESRDTTIMNLTDLDGNDLQEEVDFDEERNECIPQELTEAVEEGDHDDEEYEGYMGNGAGSLERWYRRTVLVIWPQRRSLDMTFDDDIQSAVQALLKATNKPHKRERRLVDFLLKVAKAKKGDRSAVARALCFVAGQWSDRALFVRTMEARGISGVEVLALDDARTAIRTFGFDTVRPVLKKMVLAEKSNACRFQFIEDFKAVSSGFQEPTKSLVLGWLVAQQTWALKHLQAPSLGDERELLGHADKYGGLPLLRDVFVPQLKTMASPAFLSAFAKVLYSEKVQSDASVDVEKAALRSIITDLLSTAISKVDFYEPTKVITRRPSFWSGPQTTREPEPHLADMYMDACLSTDNEALVGVIIGRLIDTSALTPEVSQSRAKTVLLPLLSLVGAKMKGRTADAPAIPAVHQLFEVAIQLYLASLSHAGPTKEDMRALVQASALHGGTGLLVNTIWPVVKAAPYQEAAMLALLQELHDNRASIPTSAGVDDIDTFVSRVLHFVIERAAFAGKAGTSIYYNYDPGIQENGTKAIELLKLCFAHGQTGLCSLVFTRLLDKTFLTSSYIERVLVPFIPELRQFLAGQNTPCHAEPFGAVFTTIVSLWAKHVLGPKPPDASPTILTKLSRNDCRCSECVQAFNFLLRGEGETLRLQCIGAPKRKHVERQLACNAYSAANYGTIRTTPQGLEITKTKAIYEPARWKAMHAKGSAILQSVSSEREELQRVFGARYMMIMTAMGQPVNQPSTVASNAVAPARGPGLGLSTAMDRTGVPAMQAQQQATTSTSTVQPSSRKRKAAHDPSTVIDLSNLSD</sequence>
<name>D8Q906_SCHCM</name>
<dbReference type="Gene3D" id="2.60.120.620">
    <property type="entry name" value="q2cbj1_9rhob like domain"/>
    <property type="match status" value="2"/>
</dbReference>
<organism evidence="3">
    <name type="scientific">Schizophyllum commune (strain H4-8 / FGSC 9210)</name>
    <name type="common">Split gill fungus</name>
    <dbReference type="NCBI Taxonomy" id="578458"/>
    <lineage>
        <taxon>Eukaryota</taxon>
        <taxon>Fungi</taxon>
        <taxon>Dikarya</taxon>
        <taxon>Basidiomycota</taxon>
        <taxon>Agaricomycotina</taxon>
        <taxon>Agaricomycetes</taxon>
        <taxon>Agaricomycetidae</taxon>
        <taxon>Agaricales</taxon>
        <taxon>Schizophyllaceae</taxon>
        <taxon>Schizophyllum</taxon>
    </lineage>
</organism>
<feature type="compositionally biased region" description="Basic and acidic residues" evidence="1">
    <location>
        <begin position="1"/>
        <end position="13"/>
    </location>
</feature>
<evidence type="ECO:0008006" key="4">
    <source>
        <dbReference type="Google" id="ProtNLM"/>
    </source>
</evidence>
<dbReference type="PANTHER" id="PTHR33099">
    <property type="entry name" value="FE2OG DIOXYGENASE DOMAIN-CONTAINING PROTEIN"/>
    <property type="match status" value="1"/>
</dbReference>
<accession>D8Q906</accession>
<keyword evidence="3" id="KW-1185">Reference proteome</keyword>
<dbReference type="HOGENOM" id="CLU_228253_0_0_1"/>
<dbReference type="Proteomes" id="UP000007431">
    <property type="component" value="Unassembled WGS sequence"/>
</dbReference>
<dbReference type="OrthoDB" id="124582at2759"/>
<feature type="region of interest" description="Disordered" evidence="1">
    <location>
        <begin position="1193"/>
        <end position="1248"/>
    </location>
</feature>
<feature type="compositionally biased region" description="Low complexity" evidence="1">
    <location>
        <begin position="2382"/>
        <end position="2397"/>
    </location>
</feature>
<dbReference type="RefSeq" id="XP_003030058.1">
    <property type="nucleotide sequence ID" value="XM_003030012.1"/>
</dbReference>
<dbReference type="VEuPathDB" id="FungiDB:SCHCODRAFT_01191145"/>
<gene>
    <name evidence="2" type="ORF">SCHCODRAFT_110430</name>
</gene>
<evidence type="ECO:0000256" key="1">
    <source>
        <dbReference type="SAM" id="MobiDB-lite"/>
    </source>
</evidence>
<proteinExistence type="predicted"/>
<dbReference type="EMBL" id="GL377308">
    <property type="protein sequence ID" value="EFI95155.1"/>
    <property type="molecule type" value="Genomic_DNA"/>
</dbReference>
<evidence type="ECO:0000313" key="2">
    <source>
        <dbReference type="EMBL" id="EFI95155.1"/>
    </source>
</evidence>
<dbReference type="KEGG" id="scm:SCHCO_01191145"/>
<evidence type="ECO:0000313" key="3">
    <source>
        <dbReference type="Proteomes" id="UP000007431"/>
    </source>
</evidence>
<feature type="non-terminal residue" evidence="2">
    <location>
        <position position="2418"/>
    </location>
</feature>
<protein>
    <recommendedName>
        <fullName evidence="4">Prolyl 4-hydroxylase alpha subunit Fe(2+) 2OG dioxygenase domain-containing protein</fullName>
    </recommendedName>
</protein>
<dbReference type="OMA" id="INFMERT"/>
<reference evidence="2 3" key="1">
    <citation type="journal article" date="2010" name="Nat. Biotechnol.">
        <title>Genome sequence of the model mushroom Schizophyllum commune.</title>
        <authorList>
            <person name="Ohm R.A."/>
            <person name="de Jong J.F."/>
            <person name="Lugones L.G."/>
            <person name="Aerts A."/>
            <person name="Kothe E."/>
            <person name="Stajich J.E."/>
            <person name="de Vries R.P."/>
            <person name="Record E."/>
            <person name="Levasseur A."/>
            <person name="Baker S.E."/>
            <person name="Bartholomew K.A."/>
            <person name="Coutinho P.M."/>
            <person name="Erdmann S."/>
            <person name="Fowler T.J."/>
            <person name="Gathman A.C."/>
            <person name="Lombard V."/>
            <person name="Henrissat B."/>
            <person name="Knabe N."/>
            <person name="Kuees U."/>
            <person name="Lilly W.W."/>
            <person name="Lindquist E."/>
            <person name="Lucas S."/>
            <person name="Magnuson J.K."/>
            <person name="Piumi F."/>
            <person name="Raudaskoski M."/>
            <person name="Salamov A."/>
            <person name="Schmutz J."/>
            <person name="Schwarze F.W.M.R."/>
            <person name="vanKuyk P.A."/>
            <person name="Horton J.S."/>
            <person name="Grigoriev I.V."/>
            <person name="Woesten H.A.B."/>
        </authorList>
    </citation>
    <scope>NUCLEOTIDE SEQUENCE [LARGE SCALE GENOMIC DNA]</scope>
    <source>
        <strain evidence="3">H4-8 / FGSC 9210</strain>
    </source>
</reference>
<feature type="region of interest" description="Disordered" evidence="1">
    <location>
        <begin position="1263"/>
        <end position="1286"/>
    </location>
</feature>
<feature type="region of interest" description="Disordered" evidence="1">
    <location>
        <begin position="1"/>
        <end position="75"/>
    </location>
</feature>
<feature type="compositionally biased region" description="Acidic residues" evidence="1">
    <location>
        <begin position="56"/>
        <end position="67"/>
    </location>
</feature>
<dbReference type="eggNOG" id="ENOG502S2NY">
    <property type="taxonomic scope" value="Eukaryota"/>
</dbReference>
<dbReference type="InParanoid" id="D8Q906"/>